<keyword evidence="4" id="KW-1185">Reference proteome</keyword>
<gene>
    <name evidence="3" type="ORF">KIPB_000840</name>
</gene>
<evidence type="ECO:0000256" key="2">
    <source>
        <dbReference type="SAM" id="Phobius"/>
    </source>
</evidence>
<organism evidence="3 4">
    <name type="scientific">Kipferlia bialata</name>
    <dbReference type="NCBI Taxonomy" id="797122"/>
    <lineage>
        <taxon>Eukaryota</taxon>
        <taxon>Metamonada</taxon>
        <taxon>Carpediemonas-like organisms</taxon>
        <taxon>Kipferlia</taxon>
    </lineage>
</organism>
<comment type="caution">
    <text evidence="3">The sequence shown here is derived from an EMBL/GenBank/DDBJ whole genome shotgun (WGS) entry which is preliminary data.</text>
</comment>
<dbReference type="AlphaFoldDB" id="A0A391NLH5"/>
<proteinExistence type="predicted"/>
<protein>
    <submittedName>
        <fullName evidence="3">Uncharacterized protein</fullName>
    </submittedName>
</protein>
<evidence type="ECO:0000313" key="4">
    <source>
        <dbReference type="Proteomes" id="UP000265618"/>
    </source>
</evidence>
<feature type="region of interest" description="Disordered" evidence="1">
    <location>
        <begin position="47"/>
        <end position="66"/>
    </location>
</feature>
<dbReference type="Proteomes" id="UP000265618">
    <property type="component" value="Unassembled WGS sequence"/>
</dbReference>
<keyword evidence="2" id="KW-0472">Membrane</keyword>
<evidence type="ECO:0000256" key="1">
    <source>
        <dbReference type="SAM" id="MobiDB-lite"/>
    </source>
</evidence>
<name>A0A391NLH5_9EUKA</name>
<sequence length="66" mass="7096">MQGWLLTLLFGVPCVVLVYVLRLGRRQDTVLPPPTAASVQAVRDMHRDSESTDMAVVTGASSGLGR</sequence>
<reference evidence="3 4" key="1">
    <citation type="journal article" date="2018" name="PLoS ONE">
        <title>The draft genome of Kipferlia bialata reveals reductive genome evolution in fornicate parasites.</title>
        <authorList>
            <person name="Tanifuji G."/>
            <person name="Takabayashi S."/>
            <person name="Kume K."/>
            <person name="Takagi M."/>
            <person name="Nakayama T."/>
            <person name="Kamikawa R."/>
            <person name="Inagaki Y."/>
            <person name="Hashimoto T."/>
        </authorList>
    </citation>
    <scope>NUCLEOTIDE SEQUENCE [LARGE SCALE GENOMIC DNA]</scope>
    <source>
        <strain evidence="3">NY0173</strain>
    </source>
</reference>
<evidence type="ECO:0000313" key="3">
    <source>
        <dbReference type="EMBL" id="GCA62050.1"/>
    </source>
</evidence>
<keyword evidence="2" id="KW-0812">Transmembrane</keyword>
<accession>A0A391NLH5</accession>
<keyword evidence="2" id="KW-1133">Transmembrane helix</keyword>
<dbReference type="EMBL" id="BDIP01000104">
    <property type="protein sequence ID" value="GCA62050.1"/>
    <property type="molecule type" value="Genomic_DNA"/>
</dbReference>
<feature type="transmembrane region" description="Helical" evidence="2">
    <location>
        <begin position="6"/>
        <end position="24"/>
    </location>
</feature>